<reference evidence="2 3" key="1">
    <citation type="submission" date="2015-03" db="EMBL/GenBank/DDBJ databases">
        <title>Genome sequence of Variovorax paradoxus TBEA6.</title>
        <authorList>
            <person name="Poehlein A."/>
            <person name="Schuldes J."/>
            <person name="Wuebbeler J.H."/>
            <person name="Hiessl S."/>
            <person name="Steinbuechel A."/>
            <person name="Daniel R."/>
        </authorList>
    </citation>
    <scope>NUCLEOTIDE SEQUENCE [LARGE SCALE GENOMIC DNA]</scope>
    <source>
        <strain evidence="2 3">TBEA6</strain>
    </source>
</reference>
<feature type="signal peptide" evidence="1">
    <location>
        <begin position="1"/>
        <end position="22"/>
    </location>
</feature>
<evidence type="ECO:0000256" key="1">
    <source>
        <dbReference type="SAM" id="SignalP"/>
    </source>
</evidence>
<comment type="caution">
    <text evidence="2">The sequence shown here is derived from an EMBL/GenBank/DDBJ whole genome shotgun (WGS) entry which is preliminary data.</text>
</comment>
<evidence type="ECO:0000313" key="2">
    <source>
        <dbReference type="EMBL" id="KLN55699.1"/>
    </source>
</evidence>
<evidence type="ECO:0000313" key="3">
    <source>
        <dbReference type="Proteomes" id="UP000035170"/>
    </source>
</evidence>
<dbReference type="RefSeq" id="WP_047785154.1">
    <property type="nucleotide sequence ID" value="NZ_JZWI01000015.1"/>
</dbReference>
<name>A0A0H2LZR4_VARPD</name>
<organism evidence="2 3">
    <name type="scientific">Variovorax paradoxus</name>
    <dbReference type="NCBI Taxonomy" id="34073"/>
    <lineage>
        <taxon>Bacteria</taxon>
        <taxon>Pseudomonadati</taxon>
        <taxon>Pseudomonadota</taxon>
        <taxon>Betaproteobacteria</taxon>
        <taxon>Burkholderiales</taxon>
        <taxon>Comamonadaceae</taxon>
        <taxon>Variovorax</taxon>
    </lineage>
</organism>
<proteinExistence type="predicted"/>
<dbReference type="Proteomes" id="UP000035170">
    <property type="component" value="Unassembled WGS sequence"/>
</dbReference>
<dbReference type="AlphaFoldDB" id="A0A0H2LZR4"/>
<protein>
    <submittedName>
        <fullName evidence="2">Uncharacterized protein</fullName>
    </submittedName>
</protein>
<gene>
    <name evidence="2" type="ORF">VPARA_30650</name>
</gene>
<dbReference type="PATRIC" id="fig|34073.19.peg.3150"/>
<keyword evidence="3" id="KW-1185">Reference proteome</keyword>
<dbReference type="EMBL" id="JZWI01000015">
    <property type="protein sequence ID" value="KLN55699.1"/>
    <property type="molecule type" value="Genomic_DNA"/>
</dbReference>
<sequence>MNALIPKTVASLLLACAVGAHAQGAQPAASGAVTTELPAPALRLSEQPRIRSAVIGMVGYARGSYTEADALIAQQVLEGMRSRHDITRTVWPDGRRVIASVNGGDHGEERAAMLIDAEGRLVALGLVNGHCNVPPTDDKPKVCKPAPQTVLSIFQPAGAKQADAEPLVVWGRTLPAFLAAMADSDDPARAADAQKIASVEYITGQPDVPGWRVEQVPPGFPASLHPLLVQTAEVNSTASAGKIVLPKGLAGQPMRTAYQRSQRNEPRLPDAEVTLRSYAGLGALVDTYRELAKGASPEEEGREVVFNGTDGAGRYSIRLRDAQETGVFITVASWKRK</sequence>
<accession>A0A0H2LZR4</accession>
<feature type="chain" id="PRO_5002596794" evidence="1">
    <location>
        <begin position="23"/>
        <end position="337"/>
    </location>
</feature>
<keyword evidence="1" id="KW-0732">Signal</keyword>